<dbReference type="InterPro" id="IPR046977">
    <property type="entry name" value="RsmC/RlmG"/>
</dbReference>
<feature type="domain" description="Methyltransferase small" evidence="5">
    <location>
        <begin position="161"/>
        <end position="323"/>
    </location>
</feature>
<evidence type="ECO:0000256" key="1">
    <source>
        <dbReference type="ARBA" id="ARBA00022603"/>
    </source>
</evidence>
<dbReference type="GO" id="GO:0008757">
    <property type="term" value="F:S-adenosylmethionine-dependent methyltransferase activity"/>
    <property type="evidence" value="ECO:0007669"/>
    <property type="project" value="InterPro"/>
</dbReference>
<keyword evidence="2 6" id="KW-0808">Transferase</keyword>
<keyword evidence="7" id="KW-1185">Reference proteome</keyword>
<feature type="region of interest" description="Disordered" evidence="4">
    <location>
        <begin position="328"/>
        <end position="349"/>
    </location>
</feature>
<dbReference type="AlphaFoldDB" id="A0A6L8VLT6"/>
<keyword evidence="3" id="KW-0949">S-adenosyl-L-methionine</keyword>
<dbReference type="InterPro" id="IPR029063">
    <property type="entry name" value="SAM-dependent_MTases_sf"/>
</dbReference>
<sequence>MKTSRLSTLLDDAPDLLPAEGTVLVLGPRAGSDLSALPVDRVRAVQGFRPDHDALAAQGYKVTAEPVGNDHAAALVFLPRSRAEGRAMVAEAAARVRPGAPVWIDGQKTDGIDTMLRDLRGRVEVPGSLVKAHGRIFSFAGGDAAPFADWQAQPLTPTEGFRTWPGVFSAEAVDRGSLLLAAALPADLKGRAADLGAGWGWLAAQVLARPGVKSVDLVEADHLALACARANVTDPRAAFHWLDATQFKPERVCDVVVMNPPFHQGRAADPSLGASFIAAAARVLSPAGVLWMVANRHLPYEAALTAAFREVQELPGDGAFKLFRASHPHRAPAPGSVASPHRGTARRRR</sequence>
<evidence type="ECO:0000313" key="7">
    <source>
        <dbReference type="Proteomes" id="UP000477083"/>
    </source>
</evidence>
<evidence type="ECO:0000256" key="2">
    <source>
        <dbReference type="ARBA" id="ARBA00022679"/>
    </source>
</evidence>
<comment type="caution">
    <text evidence="6">The sequence shown here is derived from an EMBL/GenBank/DDBJ whole genome shotgun (WGS) entry which is preliminary data.</text>
</comment>
<dbReference type="PANTHER" id="PTHR47816:SF4">
    <property type="entry name" value="RIBOSOMAL RNA SMALL SUBUNIT METHYLTRANSFERASE C"/>
    <property type="match status" value="1"/>
</dbReference>
<dbReference type="SUPFAM" id="SSF53335">
    <property type="entry name" value="S-adenosyl-L-methionine-dependent methyltransferases"/>
    <property type="match status" value="1"/>
</dbReference>
<dbReference type="GO" id="GO:0032259">
    <property type="term" value="P:methylation"/>
    <property type="evidence" value="ECO:0007669"/>
    <property type="project" value="UniProtKB-KW"/>
</dbReference>
<accession>A0A6L8VLT6</accession>
<keyword evidence="1 6" id="KW-0489">Methyltransferase</keyword>
<name>A0A6L8VLT6_9RHOB</name>
<evidence type="ECO:0000256" key="4">
    <source>
        <dbReference type="SAM" id="MobiDB-lite"/>
    </source>
</evidence>
<proteinExistence type="predicted"/>
<dbReference type="InterPro" id="IPR007848">
    <property type="entry name" value="Small_mtfrase_dom"/>
</dbReference>
<evidence type="ECO:0000313" key="6">
    <source>
        <dbReference type="EMBL" id="MZQ90502.1"/>
    </source>
</evidence>
<protein>
    <submittedName>
        <fullName evidence="6">Methyltransferase</fullName>
    </submittedName>
</protein>
<dbReference type="PANTHER" id="PTHR47816">
    <property type="entry name" value="RIBOSOMAL RNA SMALL SUBUNIT METHYLTRANSFERASE C"/>
    <property type="match status" value="1"/>
</dbReference>
<dbReference type="Proteomes" id="UP000477083">
    <property type="component" value="Unassembled WGS sequence"/>
</dbReference>
<dbReference type="CDD" id="cd02440">
    <property type="entry name" value="AdoMet_MTases"/>
    <property type="match status" value="1"/>
</dbReference>
<evidence type="ECO:0000259" key="5">
    <source>
        <dbReference type="Pfam" id="PF05175"/>
    </source>
</evidence>
<dbReference type="Gene3D" id="3.40.50.150">
    <property type="entry name" value="Vaccinia Virus protein VP39"/>
    <property type="match status" value="2"/>
</dbReference>
<gene>
    <name evidence="6" type="ORF">GS660_15505</name>
</gene>
<dbReference type="OrthoDB" id="9816072at2"/>
<dbReference type="Pfam" id="PF05175">
    <property type="entry name" value="MTS"/>
    <property type="match status" value="1"/>
</dbReference>
<dbReference type="EMBL" id="WWNR01000010">
    <property type="protein sequence ID" value="MZQ90502.1"/>
    <property type="molecule type" value="Genomic_DNA"/>
</dbReference>
<organism evidence="6 7">
    <name type="scientific">Frigidibacter albus</name>
    <dbReference type="NCBI Taxonomy" id="1465486"/>
    <lineage>
        <taxon>Bacteria</taxon>
        <taxon>Pseudomonadati</taxon>
        <taxon>Pseudomonadota</taxon>
        <taxon>Alphaproteobacteria</taxon>
        <taxon>Rhodobacterales</taxon>
        <taxon>Paracoccaceae</taxon>
        <taxon>Frigidibacter</taxon>
    </lineage>
</organism>
<evidence type="ECO:0000256" key="3">
    <source>
        <dbReference type="ARBA" id="ARBA00022691"/>
    </source>
</evidence>
<dbReference type="RefSeq" id="WP_161347885.1">
    <property type="nucleotide sequence ID" value="NZ_BMGW01000010.1"/>
</dbReference>
<reference evidence="6 7" key="1">
    <citation type="submission" date="2020-01" db="EMBL/GenBank/DDBJ databases">
        <title>Frigidibacter albus SP32T (=CGMCC 1.13995T).</title>
        <authorList>
            <person name="Liao X."/>
        </authorList>
    </citation>
    <scope>NUCLEOTIDE SEQUENCE [LARGE SCALE GENOMIC DNA]</scope>
    <source>
        <strain evidence="6 7">SP32</strain>
    </source>
</reference>